<feature type="compositionally biased region" description="Polar residues" evidence="1">
    <location>
        <begin position="19"/>
        <end position="37"/>
    </location>
</feature>
<evidence type="ECO:0000313" key="3">
    <source>
        <dbReference type="Proteomes" id="UP000747542"/>
    </source>
</evidence>
<evidence type="ECO:0000313" key="2">
    <source>
        <dbReference type="EMBL" id="KAG7154138.1"/>
    </source>
</evidence>
<feature type="region of interest" description="Disordered" evidence="1">
    <location>
        <begin position="16"/>
        <end position="37"/>
    </location>
</feature>
<evidence type="ECO:0000256" key="1">
    <source>
        <dbReference type="SAM" id="MobiDB-lite"/>
    </source>
</evidence>
<organism evidence="2 3">
    <name type="scientific">Homarus americanus</name>
    <name type="common">American lobster</name>
    <dbReference type="NCBI Taxonomy" id="6706"/>
    <lineage>
        <taxon>Eukaryota</taxon>
        <taxon>Metazoa</taxon>
        <taxon>Ecdysozoa</taxon>
        <taxon>Arthropoda</taxon>
        <taxon>Crustacea</taxon>
        <taxon>Multicrustacea</taxon>
        <taxon>Malacostraca</taxon>
        <taxon>Eumalacostraca</taxon>
        <taxon>Eucarida</taxon>
        <taxon>Decapoda</taxon>
        <taxon>Pleocyemata</taxon>
        <taxon>Astacidea</taxon>
        <taxon>Nephropoidea</taxon>
        <taxon>Nephropidae</taxon>
        <taxon>Homarus</taxon>
    </lineage>
</organism>
<keyword evidence="3" id="KW-1185">Reference proteome</keyword>
<sequence length="59" mass="6540">VLPTPTHLSESFPLLHITGSPSLTPTHHSESFPYSYTSQRDLPSLLHITARPSNTPTHH</sequence>
<feature type="non-terminal residue" evidence="2">
    <location>
        <position position="1"/>
    </location>
</feature>
<feature type="non-terminal residue" evidence="2">
    <location>
        <position position="59"/>
    </location>
</feature>
<accession>A0A8J5JGV0</accession>
<dbReference type="Proteomes" id="UP000747542">
    <property type="component" value="Unassembled WGS sequence"/>
</dbReference>
<protein>
    <submittedName>
        <fullName evidence="2">Uncharacterized protein</fullName>
    </submittedName>
</protein>
<dbReference type="EMBL" id="JAHLQT010045104">
    <property type="protein sequence ID" value="KAG7154138.1"/>
    <property type="molecule type" value="Genomic_DNA"/>
</dbReference>
<gene>
    <name evidence="2" type="ORF">Hamer_G031914</name>
</gene>
<proteinExistence type="predicted"/>
<reference evidence="2" key="1">
    <citation type="journal article" date="2021" name="Sci. Adv.">
        <title>The American lobster genome reveals insights on longevity, neural, and immune adaptations.</title>
        <authorList>
            <person name="Polinski J.M."/>
            <person name="Zimin A.V."/>
            <person name="Clark K.F."/>
            <person name="Kohn A.B."/>
            <person name="Sadowski N."/>
            <person name="Timp W."/>
            <person name="Ptitsyn A."/>
            <person name="Khanna P."/>
            <person name="Romanova D.Y."/>
            <person name="Williams P."/>
            <person name="Greenwood S.J."/>
            <person name="Moroz L.L."/>
            <person name="Walt D.R."/>
            <person name="Bodnar A.G."/>
        </authorList>
    </citation>
    <scope>NUCLEOTIDE SEQUENCE</scope>
    <source>
        <strain evidence="2">GMGI-L3</strain>
    </source>
</reference>
<dbReference type="AlphaFoldDB" id="A0A8J5JGV0"/>
<comment type="caution">
    <text evidence="2">The sequence shown here is derived from an EMBL/GenBank/DDBJ whole genome shotgun (WGS) entry which is preliminary data.</text>
</comment>
<name>A0A8J5JGV0_HOMAM</name>